<protein>
    <submittedName>
        <fullName evidence="2">Uncharacterized protein</fullName>
    </submittedName>
</protein>
<evidence type="ECO:0000313" key="2">
    <source>
        <dbReference type="EMBL" id="PBK85747.1"/>
    </source>
</evidence>
<sequence length="124" mass="13794">MCITLRCCLCKVEYYSSQCDCSTVLKESYCNSCQSRSAFDSQASTKGLTANAFAVTTSRLGQQENKSTGRRGRKEGNYNSNSTHYAQHQIDTVLISPSGSNDTYASILWDSAPFIMDIKFQEEN</sequence>
<reference evidence="3" key="1">
    <citation type="journal article" date="2017" name="Nat. Ecol. Evol.">
        <title>Genome expansion and lineage-specific genetic innovations in the forest pathogenic fungi Armillaria.</title>
        <authorList>
            <person name="Sipos G."/>
            <person name="Prasanna A.N."/>
            <person name="Walter M.C."/>
            <person name="O'Connor E."/>
            <person name="Balint B."/>
            <person name="Krizsan K."/>
            <person name="Kiss B."/>
            <person name="Hess J."/>
            <person name="Varga T."/>
            <person name="Slot J."/>
            <person name="Riley R."/>
            <person name="Boka B."/>
            <person name="Rigling D."/>
            <person name="Barry K."/>
            <person name="Lee J."/>
            <person name="Mihaltcheva S."/>
            <person name="LaButti K."/>
            <person name="Lipzen A."/>
            <person name="Waldron R."/>
            <person name="Moloney N.M."/>
            <person name="Sperisen C."/>
            <person name="Kredics L."/>
            <person name="Vagvoelgyi C."/>
            <person name="Patrignani A."/>
            <person name="Fitzpatrick D."/>
            <person name="Nagy I."/>
            <person name="Doyle S."/>
            <person name="Anderson J.B."/>
            <person name="Grigoriev I.V."/>
            <person name="Gueldener U."/>
            <person name="Muensterkoetter M."/>
            <person name="Nagy L.G."/>
        </authorList>
    </citation>
    <scope>NUCLEOTIDE SEQUENCE [LARGE SCALE GENOMIC DNA]</scope>
    <source>
        <strain evidence="3">Ar21-2</strain>
    </source>
</reference>
<dbReference type="InParanoid" id="A0A2H3D9K0"/>
<evidence type="ECO:0000256" key="1">
    <source>
        <dbReference type="SAM" id="MobiDB-lite"/>
    </source>
</evidence>
<organism evidence="2 3">
    <name type="scientific">Armillaria gallica</name>
    <name type="common">Bulbous honey fungus</name>
    <name type="synonym">Armillaria bulbosa</name>
    <dbReference type="NCBI Taxonomy" id="47427"/>
    <lineage>
        <taxon>Eukaryota</taxon>
        <taxon>Fungi</taxon>
        <taxon>Dikarya</taxon>
        <taxon>Basidiomycota</taxon>
        <taxon>Agaricomycotina</taxon>
        <taxon>Agaricomycetes</taxon>
        <taxon>Agaricomycetidae</taxon>
        <taxon>Agaricales</taxon>
        <taxon>Marasmiineae</taxon>
        <taxon>Physalacriaceae</taxon>
        <taxon>Armillaria</taxon>
    </lineage>
</organism>
<feature type="region of interest" description="Disordered" evidence="1">
    <location>
        <begin position="59"/>
        <end position="81"/>
    </location>
</feature>
<dbReference type="Proteomes" id="UP000217790">
    <property type="component" value="Unassembled WGS sequence"/>
</dbReference>
<name>A0A2H3D9K0_ARMGA</name>
<keyword evidence="3" id="KW-1185">Reference proteome</keyword>
<proteinExistence type="predicted"/>
<dbReference type="AlphaFoldDB" id="A0A2H3D9K0"/>
<accession>A0A2H3D9K0</accession>
<evidence type="ECO:0000313" key="3">
    <source>
        <dbReference type="Proteomes" id="UP000217790"/>
    </source>
</evidence>
<gene>
    <name evidence="2" type="ORF">ARMGADRAFT_553351</name>
</gene>
<dbReference type="EMBL" id="KZ293689">
    <property type="protein sequence ID" value="PBK85747.1"/>
    <property type="molecule type" value="Genomic_DNA"/>
</dbReference>